<dbReference type="Proteomes" id="UP001178507">
    <property type="component" value="Unassembled WGS sequence"/>
</dbReference>
<evidence type="ECO:0000313" key="1">
    <source>
        <dbReference type="EMBL" id="CAJ1398187.1"/>
    </source>
</evidence>
<evidence type="ECO:0000313" key="2">
    <source>
        <dbReference type="Proteomes" id="UP001178507"/>
    </source>
</evidence>
<dbReference type="AlphaFoldDB" id="A0AA36J2Z8"/>
<comment type="caution">
    <text evidence="1">The sequence shown here is derived from an EMBL/GenBank/DDBJ whole genome shotgun (WGS) entry which is preliminary data.</text>
</comment>
<organism evidence="1 2">
    <name type="scientific">Effrenium voratum</name>
    <dbReference type="NCBI Taxonomy" id="2562239"/>
    <lineage>
        <taxon>Eukaryota</taxon>
        <taxon>Sar</taxon>
        <taxon>Alveolata</taxon>
        <taxon>Dinophyceae</taxon>
        <taxon>Suessiales</taxon>
        <taxon>Symbiodiniaceae</taxon>
        <taxon>Effrenium</taxon>
    </lineage>
</organism>
<dbReference type="EMBL" id="CAUJNA010003294">
    <property type="protein sequence ID" value="CAJ1398187.1"/>
    <property type="molecule type" value="Genomic_DNA"/>
</dbReference>
<proteinExistence type="predicted"/>
<name>A0AA36J2Z8_9DINO</name>
<reference evidence="1" key="1">
    <citation type="submission" date="2023-08" db="EMBL/GenBank/DDBJ databases">
        <authorList>
            <person name="Chen Y."/>
            <person name="Shah S."/>
            <person name="Dougan E. K."/>
            <person name="Thang M."/>
            <person name="Chan C."/>
        </authorList>
    </citation>
    <scope>NUCLEOTIDE SEQUENCE</scope>
</reference>
<protein>
    <submittedName>
        <fullName evidence="1">Uncharacterized protein</fullName>
    </submittedName>
</protein>
<gene>
    <name evidence="1" type="ORF">EVOR1521_LOCUS22044</name>
</gene>
<keyword evidence="2" id="KW-1185">Reference proteome</keyword>
<accession>A0AA36J2Z8</accession>
<sequence length="298" mass="33095">MEQAAIKFDCSESDYLVLLSEGIECVEDWYFRFDRGTPCWRLPQRQPWRVEKDTLMAEQAALARSVLQFVTGEEREYSEGFCQEELRKRRGNYFNVAPSFGLEQGVDANGEPKFRRIDDHTAGSCNVAARELAALLGFEFDPAKVQQPGSVLEVLGVVFDLSAVAADGSFAVRPKAGRVHALQWLVRQCLTQNELRPAVAASISGKFGFICGTLFGKVGRFASVGLRKRQHAQDNRLALDKGLTLSLNLVLQMVAHCPPRRVLCGPKSPPVILYTDASDVPERVPPIRILIRIGGSHH</sequence>